<keyword evidence="3" id="KW-1185">Reference proteome</keyword>
<gene>
    <name evidence="2" type="ORF">PVAP13_6NG149006</name>
</gene>
<reference evidence="2" key="1">
    <citation type="submission" date="2020-05" db="EMBL/GenBank/DDBJ databases">
        <title>WGS assembly of Panicum virgatum.</title>
        <authorList>
            <person name="Lovell J.T."/>
            <person name="Jenkins J."/>
            <person name="Shu S."/>
            <person name="Juenger T.E."/>
            <person name="Schmutz J."/>
        </authorList>
    </citation>
    <scope>NUCLEOTIDE SEQUENCE</scope>
    <source>
        <strain evidence="2">AP13</strain>
    </source>
</reference>
<evidence type="ECO:0000313" key="3">
    <source>
        <dbReference type="Proteomes" id="UP000823388"/>
    </source>
</evidence>
<sequence>MVDRRGPSRGCSAGRGKTSRGRHACACWSSVAASRSLDCS</sequence>
<dbReference type="EMBL" id="CM029048">
    <property type="protein sequence ID" value="KAG2579180.1"/>
    <property type="molecule type" value="Genomic_DNA"/>
</dbReference>
<dbReference type="Proteomes" id="UP000823388">
    <property type="component" value="Chromosome 6N"/>
</dbReference>
<feature type="region of interest" description="Disordered" evidence="1">
    <location>
        <begin position="1"/>
        <end position="23"/>
    </location>
</feature>
<accession>A0A8T0R1Q0</accession>
<evidence type="ECO:0000313" key="2">
    <source>
        <dbReference type="EMBL" id="KAG2579180.1"/>
    </source>
</evidence>
<evidence type="ECO:0000256" key="1">
    <source>
        <dbReference type="SAM" id="MobiDB-lite"/>
    </source>
</evidence>
<comment type="caution">
    <text evidence="2">The sequence shown here is derived from an EMBL/GenBank/DDBJ whole genome shotgun (WGS) entry which is preliminary data.</text>
</comment>
<dbReference type="AlphaFoldDB" id="A0A8T0R1Q0"/>
<proteinExistence type="predicted"/>
<name>A0A8T0R1Q0_PANVG</name>
<protein>
    <submittedName>
        <fullName evidence="2">Uncharacterized protein</fullName>
    </submittedName>
</protein>
<organism evidence="2 3">
    <name type="scientific">Panicum virgatum</name>
    <name type="common">Blackwell switchgrass</name>
    <dbReference type="NCBI Taxonomy" id="38727"/>
    <lineage>
        <taxon>Eukaryota</taxon>
        <taxon>Viridiplantae</taxon>
        <taxon>Streptophyta</taxon>
        <taxon>Embryophyta</taxon>
        <taxon>Tracheophyta</taxon>
        <taxon>Spermatophyta</taxon>
        <taxon>Magnoliopsida</taxon>
        <taxon>Liliopsida</taxon>
        <taxon>Poales</taxon>
        <taxon>Poaceae</taxon>
        <taxon>PACMAD clade</taxon>
        <taxon>Panicoideae</taxon>
        <taxon>Panicodae</taxon>
        <taxon>Paniceae</taxon>
        <taxon>Panicinae</taxon>
        <taxon>Panicum</taxon>
        <taxon>Panicum sect. Hiantes</taxon>
    </lineage>
</organism>